<keyword evidence="15" id="KW-1185">Reference proteome</keyword>
<comment type="caution">
    <text evidence="14">The sequence shown here is derived from an EMBL/GenBank/DDBJ whole genome shotgun (WGS) entry which is preliminary data.</text>
</comment>
<evidence type="ECO:0000256" key="2">
    <source>
        <dbReference type="ARBA" id="ARBA00022448"/>
    </source>
</evidence>
<evidence type="ECO:0000256" key="6">
    <source>
        <dbReference type="ARBA" id="ARBA00022729"/>
    </source>
</evidence>
<keyword evidence="3" id="KW-1134">Transmembrane beta strand</keyword>
<keyword evidence="9" id="KW-0472">Membrane</keyword>
<dbReference type="GO" id="GO:0009279">
    <property type="term" value="C:cell outer membrane"/>
    <property type="evidence" value="ECO:0007669"/>
    <property type="project" value="UniProtKB-SubCell"/>
</dbReference>
<dbReference type="InterPro" id="IPR012910">
    <property type="entry name" value="Plug_dom"/>
</dbReference>
<protein>
    <recommendedName>
        <fullName evidence="13">TonB-dependent receptor plug domain-containing protein</fullName>
    </recommendedName>
</protein>
<feature type="signal peptide" evidence="12">
    <location>
        <begin position="1"/>
        <end position="36"/>
    </location>
</feature>
<dbReference type="InterPro" id="IPR039426">
    <property type="entry name" value="TonB-dep_rcpt-like"/>
</dbReference>
<dbReference type="InterPro" id="IPR036942">
    <property type="entry name" value="Beta-barrel_TonB_sf"/>
</dbReference>
<dbReference type="AlphaFoldDB" id="A0A934RYP4"/>
<evidence type="ECO:0000256" key="12">
    <source>
        <dbReference type="SAM" id="SignalP"/>
    </source>
</evidence>
<evidence type="ECO:0000256" key="11">
    <source>
        <dbReference type="SAM" id="MobiDB-lite"/>
    </source>
</evidence>
<keyword evidence="10" id="KW-0998">Cell outer membrane</keyword>
<accession>A0A934RYP4</accession>
<evidence type="ECO:0000256" key="3">
    <source>
        <dbReference type="ARBA" id="ARBA00022452"/>
    </source>
</evidence>
<gene>
    <name evidence="14" type="ORF">JIN87_03700</name>
</gene>
<keyword evidence="6 12" id="KW-0732">Signal</keyword>
<feature type="region of interest" description="Disordered" evidence="11">
    <location>
        <begin position="783"/>
        <end position="805"/>
    </location>
</feature>
<name>A0A934RYP4_9BACT</name>
<keyword evidence="8" id="KW-0406">Ion transport</keyword>
<evidence type="ECO:0000313" key="14">
    <source>
        <dbReference type="EMBL" id="MBK1875958.1"/>
    </source>
</evidence>
<evidence type="ECO:0000256" key="5">
    <source>
        <dbReference type="ARBA" id="ARBA00022692"/>
    </source>
</evidence>
<reference evidence="14" key="1">
    <citation type="submission" date="2021-01" db="EMBL/GenBank/DDBJ databases">
        <title>Modified the classification status of verrucomicrobia.</title>
        <authorList>
            <person name="Feng X."/>
        </authorList>
    </citation>
    <scope>NUCLEOTIDE SEQUENCE</scope>
    <source>
        <strain evidence="14">KCTC 13126</strain>
    </source>
</reference>
<keyword evidence="4" id="KW-0410">Iron transport</keyword>
<evidence type="ECO:0000313" key="15">
    <source>
        <dbReference type="Proteomes" id="UP000617628"/>
    </source>
</evidence>
<evidence type="ECO:0000256" key="9">
    <source>
        <dbReference type="ARBA" id="ARBA00023136"/>
    </source>
</evidence>
<dbReference type="EMBL" id="JAENIL010000005">
    <property type="protein sequence ID" value="MBK1875958.1"/>
    <property type="molecule type" value="Genomic_DNA"/>
</dbReference>
<dbReference type="InterPro" id="IPR037066">
    <property type="entry name" value="Plug_dom_sf"/>
</dbReference>
<feature type="chain" id="PRO_5037933118" description="TonB-dependent receptor plug domain-containing protein" evidence="12">
    <location>
        <begin position="37"/>
        <end position="961"/>
    </location>
</feature>
<dbReference type="PANTHER" id="PTHR32552:SF68">
    <property type="entry name" value="FERRICHROME OUTER MEMBRANE TRANSPORTER_PHAGE RECEPTOR"/>
    <property type="match status" value="1"/>
</dbReference>
<evidence type="ECO:0000256" key="8">
    <source>
        <dbReference type="ARBA" id="ARBA00023065"/>
    </source>
</evidence>
<dbReference type="SUPFAM" id="SSF56935">
    <property type="entry name" value="Porins"/>
    <property type="match status" value="1"/>
</dbReference>
<keyword evidence="7" id="KW-0408">Iron</keyword>
<dbReference type="Gene3D" id="2.40.170.20">
    <property type="entry name" value="TonB-dependent receptor, beta-barrel domain"/>
    <property type="match status" value="1"/>
</dbReference>
<feature type="domain" description="TonB-dependent receptor plug" evidence="13">
    <location>
        <begin position="75"/>
        <end position="170"/>
    </location>
</feature>
<evidence type="ECO:0000256" key="1">
    <source>
        <dbReference type="ARBA" id="ARBA00004571"/>
    </source>
</evidence>
<evidence type="ECO:0000256" key="4">
    <source>
        <dbReference type="ARBA" id="ARBA00022496"/>
    </source>
</evidence>
<evidence type="ECO:0000256" key="7">
    <source>
        <dbReference type="ARBA" id="ARBA00023004"/>
    </source>
</evidence>
<proteinExistence type="predicted"/>
<dbReference type="Pfam" id="PF07715">
    <property type="entry name" value="Plug"/>
    <property type="match status" value="1"/>
</dbReference>
<sequence length="961" mass="107156">MHTIDSGEQRSMSGKVKASSLLVSALLFSGAQLSYAQDSAEEEVFELSPFEVTAENDRGYVAENTLSGTRLNTAVKDLATTMSILTEQVWQDTASTDINDMLIFTPGAEKSESQFGRGNSRQQWWGDNTMFRGVQVENIVRNQFRSNIPSDTYNASRFEISRGPNAVLFGVTREPAGLVNRTTQDATFTRSNELQVRIDDNGSYRTSLSLNQVLIEDKLAARVSLLDSNSNHWIQPGFQDQERAYFALNYTPNEKLSVKFRGEHLSWDRAAVNPSVPADRVTAWINAGKPGVDAAASDEDVEFPEGTANWTGNDIQTAFVNDGSGRMVQLRNFARGTGTRLLSGGIASLPVDFLPLDLNVGGEGGAQHFSGYNYQAIAQYRVNEKINLELAYNDEFVLYGFRPLGGSNLFVDANTTLDDGVTANPHFGDYFTLSTGGFAMDQDRFLRGIRASGSFTHDFADGDQYQWLGKHDFVLMFEQNTDEFYWDVLRLLPEGVMSNGEEGPLLGRVLTYVDPDTKSFSGPTWGYDMAEVMNSVPGNTYDWRNRLNGAGINNNRTEIDSSLLVWQSRFWNGRIVPTLGWRQDEITQWGTGPRNSPTVRLDSREVGLAADPETEGLKPSTSNQGIVFHAIENQGVFDHISLFYNQADSFSVANFGQRPDLTSMPAKTGETEDYGVRFGLFEGRVSGVFTMFDMAVANATVPTSWRPIWSDLGDLFDTIGKSEWHEVPQVNDTQDIKSEGWEFQLTANVNENWNIMFGLDHYKTFDSNVAPRTLELIDEYSSQWQGSSEEVPDRQSEANPSDPMTAGELFDVMQRKVDLQLAQVGGYKNNERQYKATFLTNYKILDGTFKGVAFGGNAIWQDKAATGFPFIDDPELGTIVDAKNPFYSSDVYNIGIHASYNRKIFGDKVDWKVQVNVNNLGDKDPFVTRHSVVADDPRTPIIDTYSRGALQTFVLTNTFKF</sequence>
<organism evidence="14 15">
    <name type="scientific">Pelagicoccus mobilis</name>
    <dbReference type="NCBI Taxonomy" id="415221"/>
    <lineage>
        <taxon>Bacteria</taxon>
        <taxon>Pseudomonadati</taxon>
        <taxon>Verrucomicrobiota</taxon>
        <taxon>Opitutia</taxon>
        <taxon>Puniceicoccales</taxon>
        <taxon>Pelagicoccaceae</taxon>
        <taxon>Pelagicoccus</taxon>
    </lineage>
</organism>
<dbReference type="GO" id="GO:0015344">
    <property type="term" value="F:siderophore uptake transmembrane transporter activity"/>
    <property type="evidence" value="ECO:0007669"/>
    <property type="project" value="TreeGrafter"/>
</dbReference>
<evidence type="ECO:0000256" key="10">
    <source>
        <dbReference type="ARBA" id="ARBA00023237"/>
    </source>
</evidence>
<dbReference type="Gene3D" id="2.170.130.10">
    <property type="entry name" value="TonB-dependent receptor, plug domain"/>
    <property type="match status" value="1"/>
</dbReference>
<keyword evidence="5" id="KW-0812">Transmembrane</keyword>
<dbReference type="Proteomes" id="UP000617628">
    <property type="component" value="Unassembled WGS sequence"/>
</dbReference>
<keyword evidence="2" id="KW-0813">Transport</keyword>
<evidence type="ECO:0000259" key="13">
    <source>
        <dbReference type="Pfam" id="PF07715"/>
    </source>
</evidence>
<dbReference type="PANTHER" id="PTHR32552">
    <property type="entry name" value="FERRICHROME IRON RECEPTOR-RELATED"/>
    <property type="match status" value="1"/>
</dbReference>
<comment type="subcellular location">
    <subcellularLocation>
        <location evidence="1">Cell outer membrane</location>
        <topology evidence="1">Multi-pass membrane protein</topology>
    </subcellularLocation>
</comment>